<comment type="caution">
    <text evidence="3">The sequence shown here is derived from an EMBL/GenBank/DDBJ whole genome shotgun (WGS) entry which is preliminary data.</text>
</comment>
<protein>
    <submittedName>
        <fullName evidence="3">Uncharacterized protein</fullName>
    </submittedName>
</protein>
<dbReference type="AlphaFoldDB" id="A0AAJ0BM83"/>
<feature type="transmembrane region" description="Helical" evidence="2">
    <location>
        <begin position="79"/>
        <end position="101"/>
    </location>
</feature>
<evidence type="ECO:0000256" key="2">
    <source>
        <dbReference type="SAM" id="Phobius"/>
    </source>
</evidence>
<evidence type="ECO:0000313" key="4">
    <source>
        <dbReference type="Proteomes" id="UP001239445"/>
    </source>
</evidence>
<keyword evidence="2" id="KW-0812">Transmembrane</keyword>
<feature type="non-terminal residue" evidence="3">
    <location>
        <position position="1"/>
    </location>
</feature>
<keyword evidence="4" id="KW-1185">Reference proteome</keyword>
<keyword evidence="2" id="KW-1133">Transmembrane helix</keyword>
<gene>
    <name evidence="3" type="ORF">QBC47DRAFT_437154</name>
</gene>
<evidence type="ECO:0000256" key="1">
    <source>
        <dbReference type="SAM" id="MobiDB-lite"/>
    </source>
</evidence>
<sequence>LAAVRRRSAAAPTATQVTTCPEPISASRGLPIPNLGRRRAGCDSIVGHRVRQRPSQLRWTATFRALSSLDTPRCVCVCAMANFVCFCLPSNIGFLLFPFLFREGSRLEWGRPSSSHRRPRPRAQSTRGPESTATSTLVAGGTGGTVLSIASLAPSFFFYSCLSTSTIRHLLGAPSTKGNYASASHIHTHMSCQAGDHRRPTDTLGLASMTSQKTMHQKIGVCAVAELQQPEAETGVRWPTNQAKSQEPHLGDPPLTAWLFSPKQTGLRASPVLCHSTPGSSNQALGKRRGGSMSAEAKYRPHNGSGLGTALR</sequence>
<dbReference type="Proteomes" id="UP001239445">
    <property type="component" value="Unassembled WGS sequence"/>
</dbReference>
<evidence type="ECO:0000313" key="3">
    <source>
        <dbReference type="EMBL" id="KAK1759427.1"/>
    </source>
</evidence>
<feature type="region of interest" description="Disordered" evidence="1">
    <location>
        <begin position="274"/>
        <end position="312"/>
    </location>
</feature>
<reference evidence="3" key="1">
    <citation type="submission" date="2023-06" db="EMBL/GenBank/DDBJ databases">
        <title>Genome-scale phylogeny and comparative genomics of the fungal order Sordariales.</title>
        <authorList>
            <consortium name="Lawrence Berkeley National Laboratory"/>
            <person name="Hensen N."/>
            <person name="Bonometti L."/>
            <person name="Westerberg I."/>
            <person name="Brannstrom I.O."/>
            <person name="Guillou S."/>
            <person name="Cros-Aarteil S."/>
            <person name="Calhoun S."/>
            <person name="Haridas S."/>
            <person name="Kuo A."/>
            <person name="Mondo S."/>
            <person name="Pangilinan J."/>
            <person name="Riley R."/>
            <person name="Labutti K."/>
            <person name="Andreopoulos B."/>
            <person name="Lipzen A."/>
            <person name="Chen C."/>
            <person name="Yanf M."/>
            <person name="Daum C."/>
            <person name="Ng V."/>
            <person name="Clum A."/>
            <person name="Steindorff A."/>
            <person name="Ohm R."/>
            <person name="Martin F."/>
            <person name="Silar P."/>
            <person name="Natvig D."/>
            <person name="Lalanne C."/>
            <person name="Gautier V."/>
            <person name="Ament-Velasquez S.L."/>
            <person name="Kruys A."/>
            <person name="Hutchinson M.I."/>
            <person name="Powell A.J."/>
            <person name="Barry K."/>
            <person name="Miller A.N."/>
            <person name="Grigoriev I.V."/>
            <person name="Debuchy R."/>
            <person name="Gladieux P."/>
            <person name="Thoren M.H."/>
            <person name="Johannesson H."/>
        </authorList>
    </citation>
    <scope>NUCLEOTIDE SEQUENCE</scope>
    <source>
        <strain evidence="3">PSN4</strain>
    </source>
</reference>
<accession>A0AAJ0BM83</accession>
<feature type="region of interest" description="Disordered" evidence="1">
    <location>
        <begin position="110"/>
        <end position="137"/>
    </location>
</feature>
<dbReference type="EMBL" id="MU839828">
    <property type="protein sequence ID" value="KAK1759427.1"/>
    <property type="molecule type" value="Genomic_DNA"/>
</dbReference>
<keyword evidence="2" id="KW-0472">Membrane</keyword>
<name>A0AAJ0BM83_9PEZI</name>
<proteinExistence type="predicted"/>
<organism evidence="3 4">
    <name type="scientific">Echria macrotheca</name>
    <dbReference type="NCBI Taxonomy" id="438768"/>
    <lineage>
        <taxon>Eukaryota</taxon>
        <taxon>Fungi</taxon>
        <taxon>Dikarya</taxon>
        <taxon>Ascomycota</taxon>
        <taxon>Pezizomycotina</taxon>
        <taxon>Sordariomycetes</taxon>
        <taxon>Sordariomycetidae</taxon>
        <taxon>Sordariales</taxon>
        <taxon>Schizotheciaceae</taxon>
        <taxon>Echria</taxon>
    </lineage>
</organism>